<name>A0ABQ5FWR9_9ASTR</name>
<reference evidence="3" key="1">
    <citation type="journal article" date="2022" name="Int. J. Mol. Sci.">
        <title>Draft Genome of Tanacetum Coccineum: Genomic Comparison of Closely Related Tanacetum-Family Plants.</title>
        <authorList>
            <person name="Yamashiro T."/>
            <person name="Shiraishi A."/>
            <person name="Nakayama K."/>
            <person name="Satake H."/>
        </authorList>
    </citation>
    <scope>NUCLEOTIDE SEQUENCE</scope>
</reference>
<evidence type="ECO:0000313" key="4">
    <source>
        <dbReference type="Proteomes" id="UP001151760"/>
    </source>
</evidence>
<sequence length="476" mass="54528">MERLERAIFKKREEINDRMAEMFGLLKELTTSRTPEKVLVREETSNPITKCVNAISLVKMKRYKSIEKNKVVDKNVVESSELNAVEPIELVDKKAKVMAIEESKDLTSLSLDELIGNLKVYEMIIKKDSKIVKAKGEMRFLDLKAKKESSDEECSMSESEDEEYAMAVRDFKKLFKRRGRFVRQPQNDKKSKRRSKEAEMTRTTKVIGNVLDTMIQIILLENVQNHRKTRTKEHSSEALEVIAVRKMMKRPKTKHVSRLTHLVRYVLNPPRDENSSIDDFTLDIEYDILCKTSLKIITKKKYLKNVRNKLEKELSELKEKLSKPDKNKGVDLECTKCQILKIDNEKLKEEVFKLTQFEKSTHSLKEMLSNHKPSGDKSLLEFNSFEASSSETRKIKFIKPQNKSSSGGGPQSKVGGPIKHRQPPKQLRDRCFSGSVGIKGSVLGIDPGLFDTEIASVNDSCSGYLKYSVILSTQLS</sequence>
<reference evidence="3" key="2">
    <citation type="submission" date="2022-01" db="EMBL/GenBank/DDBJ databases">
        <authorList>
            <person name="Yamashiro T."/>
            <person name="Shiraishi A."/>
            <person name="Satake H."/>
            <person name="Nakayama K."/>
        </authorList>
    </citation>
    <scope>NUCLEOTIDE SEQUENCE</scope>
</reference>
<protein>
    <recommendedName>
        <fullName evidence="5">Transposase, Ptta/En/Spm, transposase, Tnp1/En/Spm-like protein</fullName>
    </recommendedName>
</protein>
<keyword evidence="4" id="KW-1185">Reference proteome</keyword>
<evidence type="ECO:0008006" key="5">
    <source>
        <dbReference type="Google" id="ProtNLM"/>
    </source>
</evidence>
<dbReference type="Proteomes" id="UP001151760">
    <property type="component" value="Unassembled WGS sequence"/>
</dbReference>
<organism evidence="3 4">
    <name type="scientific">Tanacetum coccineum</name>
    <dbReference type="NCBI Taxonomy" id="301880"/>
    <lineage>
        <taxon>Eukaryota</taxon>
        <taxon>Viridiplantae</taxon>
        <taxon>Streptophyta</taxon>
        <taxon>Embryophyta</taxon>
        <taxon>Tracheophyta</taxon>
        <taxon>Spermatophyta</taxon>
        <taxon>Magnoliopsida</taxon>
        <taxon>eudicotyledons</taxon>
        <taxon>Gunneridae</taxon>
        <taxon>Pentapetalae</taxon>
        <taxon>asterids</taxon>
        <taxon>campanulids</taxon>
        <taxon>Asterales</taxon>
        <taxon>Asteraceae</taxon>
        <taxon>Asteroideae</taxon>
        <taxon>Anthemideae</taxon>
        <taxon>Anthemidinae</taxon>
        <taxon>Tanacetum</taxon>
    </lineage>
</organism>
<proteinExistence type="predicted"/>
<comment type="caution">
    <text evidence="3">The sequence shown here is derived from an EMBL/GenBank/DDBJ whole genome shotgun (WGS) entry which is preliminary data.</text>
</comment>
<dbReference type="EMBL" id="BQNB010017842">
    <property type="protein sequence ID" value="GJT67821.1"/>
    <property type="molecule type" value="Genomic_DNA"/>
</dbReference>
<feature type="coiled-coil region" evidence="1">
    <location>
        <begin position="300"/>
        <end position="327"/>
    </location>
</feature>
<evidence type="ECO:0000256" key="2">
    <source>
        <dbReference type="SAM" id="MobiDB-lite"/>
    </source>
</evidence>
<keyword evidence="1" id="KW-0175">Coiled coil</keyword>
<evidence type="ECO:0000313" key="3">
    <source>
        <dbReference type="EMBL" id="GJT67821.1"/>
    </source>
</evidence>
<evidence type="ECO:0000256" key="1">
    <source>
        <dbReference type="SAM" id="Coils"/>
    </source>
</evidence>
<feature type="region of interest" description="Disordered" evidence="2">
    <location>
        <begin position="399"/>
        <end position="427"/>
    </location>
</feature>
<accession>A0ABQ5FWR9</accession>
<gene>
    <name evidence="3" type="ORF">Tco_1019301</name>
</gene>